<dbReference type="Proteomes" id="UP000236416">
    <property type="component" value="Unassembled WGS sequence"/>
</dbReference>
<keyword evidence="2" id="KW-0472">Membrane</keyword>
<feature type="domain" description="Solute-binding protein family 3/N-terminal" evidence="3">
    <location>
        <begin position="93"/>
        <end position="314"/>
    </location>
</feature>
<dbReference type="Pfam" id="PF00497">
    <property type="entry name" value="SBP_bac_3"/>
    <property type="match status" value="1"/>
</dbReference>
<reference evidence="4 5" key="1">
    <citation type="submission" date="2018-01" db="EMBL/GenBank/DDBJ databases">
        <title>Genomic Sequence of Chromobacterium MWU13-2610 from wild cranberry bogs within the Cape Cod National Seashore.</title>
        <authorList>
            <person name="O'Hara-Hanley K."/>
            <person name="Soby S."/>
            <person name="Harrison A."/>
        </authorList>
    </citation>
    <scope>NUCLEOTIDE SEQUENCE [LARGE SCALE GENOMIC DNA]</scope>
    <source>
        <strain evidence="4 5">MWU13-2610</strain>
    </source>
</reference>
<evidence type="ECO:0000259" key="3">
    <source>
        <dbReference type="SMART" id="SM00062"/>
    </source>
</evidence>
<evidence type="ECO:0000256" key="2">
    <source>
        <dbReference type="SAM" id="Phobius"/>
    </source>
</evidence>
<dbReference type="EMBL" id="PPTF01000010">
    <property type="protein sequence ID" value="POB00210.1"/>
    <property type="molecule type" value="Genomic_DNA"/>
</dbReference>
<dbReference type="PANTHER" id="PTHR35936">
    <property type="entry name" value="MEMBRANE-BOUND LYTIC MUREIN TRANSGLYCOSYLASE F"/>
    <property type="match status" value="1"/>
</dbReference>
<feature type="transmembrane region" description="Helical" evidence="2">
    <location>
        <begin position="71"/>
        <end position="90"/>
    </location>
</feature>
<organism evidence="4 5">
    <name type="scientific">Chromobacterium sinusclupearum</name>
    <dbReference type="NCBI Taxonomy" id="2077146"/>
    <lineage>
        <taxon>Bacteria</taxon>
        <taxon>Pseudomonadati</taxon>
        <taxon>Pseudomonadota</taxon>
        <taxon>Betaproteobacteria</taxon>
        <taxon>Neisseriales</taxon>
        <taxon>Chromobacteriaceae</taxon>
        <taxon>Chromobacterium</taxon>
    </lineage>
</organism>
<dbReference type="Gene3D" id="3.40.190.10">
    <property type="entry name" value="Periplasmic binding protein-like II"/>
    <property type="match status" value="2"/>
</dbReference>
<dbReference type="SMART" id="SM00062">
    <property type="entry name" value="PBPb"/>
    <property type="match status" value="1"/>
</dbReference>
<dbReference type="SUPFAM" id="SSF53850">
    <property type="entry name" value="Periplasmic binding protein-like II"/>
    <property type="match status" value="1"/>
</dbReference>
<name>A0A2K4MTA7_9NEIS</name>
<keyword evidence="2" id="KW-0812">Transmembrane</keyword>
<sequence>MCDSQTKARALARAFASRARLAARHAKNDKTPKAAFLQQPSASGNNKNHVIRNYRIGLLKTFPSKTTVKKLTALLLFVLSASALAAAPAAPQTLVFAYNAFAPWKTFDSQGRPTGPYTDIVRELARRMHLSLRFLPCPLSRCLAAMQNGKADLMIGVQNTPQRARYLDFLDPPFANDNRLALYQRSGDSRDISHYSDLLPLTVGVVEGVQYQPQFDADGRIRRDAGPTAESSFRKLVAGRIDVLIDNEQQSALLASSEEFTGRVQRARLTLDNPHPNRLALARHSPLQPEKAEFEHTLRAMLADGTISRLLAFEHTRIR</sequence>
<evidence type="ECO:0000313" key="4">
    <source>
        <dbReference type="EMBL" id="POB00210.1"/>
    </source>
</evidence>
<protein>
    <recommendedName>
        <fullName evidence="3">Solute-binding protein family 3/N-terminal domain-containing protein</fullName>
    </recommendedName>
</protein>
<dbReference type="PANTHER" id="PTHR35936:SF25">
    <property type="entry name" value="ABC TRANSPORTER SUBSTRATE-BINDING PROTEIN"/>
    <property type="match status" value="1"/>
</dbReference>
<evidence type="ECO:0000256" key="1">
    <source>
        <dbReference type="ARBA" id="ARBA00022729"/>
    </source>
</evidence>
<proteinExistence type="predicted"/>
<keyword evidence="1" id="KW-0732">Signal</keyword>
<keyword evidence="5" id="KW-1185">Reference proteome</keyword>
<accession>A0A2K4MTA7</accession>
<comment type="caution">
    <text evidence="4">The sequence shown here is derived from an EMBL/GenBank/DDBJ whole genome shotgun (WGS) entry which is preliminary data.</text>
</comment>
<gene>
    <name evidence="4" type="ORF">C2134_02090</name>
</gene>
<keyword evidence="2" id="KW-1133">Transmembrane helix</keyword>
<dbReference type="InterPro" id="IPR001638">
    <property type="entry name" value="Solute-binding_3/MltF_N"/>
</dbReference>
<dbReference type="AlphaFoldDB" id="A0A2K4MTA7"/>
<evidence type="ECO:0000313" key="5">
    <source>
        <dbReference type="Proteomes" id="UP000236416"/>
    </source>
</evidence>